<keyword evidence="1 2" id="KW-0808">Transferase</keyword>
<dbReference type="eggNOG" id="COG3774">
    <property type="taxonomic scope" value="Bacteria"/>
</dbReference>
<dbReference type="GO" id="GO:0051999">
    <property type="term" value="P:mannosyl-inositol phosphorylceramide biosynthetic process"/>
    <property type="evidence" value="ECO:0007669"/>
    <property type="project" value="TreeGrafter"/>
</dbReference>
<sequence length="241" mass="28452">MIPKKIHYIWLGGKTKPSLAIACINSWKRTLPDYEIIEWNEENLNLQKLCKESRFLDACVRLKLWAFASDWLRLYILYKEGGIYLDTDVEVLKSYNELLANIMFIGMEKDNYIGTGVIGAEKDNQTIKKLLDFYENEIWNVDFINNPIIFRYLYDRNPDIFVNCKIYPRDYFSPYSPGQECRGAVETSNTFSIHWYSGNWNLSRKGYVFMNTKHIANPLKHCVQVIRKSIGYSLKRNNKLR</sequence>
<dbReference type="GO" id="GO:0000030">
    <property type="term" value="F:mannosyltransferase activity"/>
    <property type="evidence" value="ECO:0007669"/>
    <property type="project" value="TreeGrafter"/>
</dbReference>
<proteinExistence type="predicted"/>
<gene>
    <name evidence="2" type="ORF">BIGA_3038</name>
</gene>
<dbReference type="Gene3D" id="3.90.550.20">
    <property type="match status" value="1"/>
</dbReference>
<dbReference type="Proteomes" id="UP000029046">
    <property type="component" value="Unassembled WGS sequence"/>
</dbReference>
<dbReference type="OrthoDB" id="277808at2"/>
<dbReference type="SUPFAM" id="SSF53448">
    <property type="entry name" value="Nucleotide-diphospho-sugar transferases"/>
    <property type="match status" value="1"/>
</dbReference>
<dbReference type="PANTHER" id="PTHR32385">
    <property type="entry name" value="MANNOSYL PHOSPHORYLINOSITOL CERAMIDE SYNTHASE"/>
    <property type="match status" value="1"/>
</dbReference>
<evidence type="ECO:0000313" key="2">
    <source>
        <dbReference type="EMBL" id="KFI61427.1"/>
    </source>
</evidence>
<dbReference type="InterPro" id="IPR051706">
    <property type="entry name" value="Glycosyltransferase_domain"/>
</dbReference>
<dbReference type="Pfam" id="PF04488">
    <property type="entry name" value="Gly_transf_sug"/>
    <property type="match status" value="1"/>
</dbReference>
<accession>A0A087ARM7</accession>
<dbReference type="AlphaFoldDB" id="A0A087ARM7"/>
<dbReference type="RefSeq" id="WP_051126076.1">
    <property type="nucleotide sequence ID" value="NZ_JGYX01000002.1"/>
</dbReference>
<keyword evidence="3" id="KW-1185">Reference proteome</keyword>
<dbReference type="InterPro" id="IPR007577">
    <property type="entry name" value="GlycoTrfase_DXD_sugar-bd_CS"/>
</dbReference>
<reference evidence="2 3" key="1">
    <citation type="submission" date="2014-03" db="EMBL/GenBank/DDBJ databases">
        <title>Genomics of Bifidobacteria.</title>
        <authorList>
            <person name="Ventura M."/>
            <person name="Milani C."/>
            <person name="Lugli G.A."/>
        </authorList>
    </citation>
    <scope>NUCLEOTIDE SEQUENCE [LARGE SCALE GENOMIC DNA]</scope>
    <source>
        <strain evidence="2 3">LMG 11586</strain>
    </source>
</reference>
<dbReference type="GO" id="GO:0016020">
    <property type="term" value="C:membrane"/>
    <property type="evidence" value="ECO:0007669"/>
    <property type="project" value="GOC"/>
</dbReference>
<evidence type="ECO:0000313" key="3">
    <source>
        <dbReference type="Proteomes" id="UP000029046"/>
    </source>
</evidence>
<protein>
    <submittedName>
        <fullName evidence="2">Glycosyltransferase in exopolysaccharide biosynthesis</fullName>
    </submittedName>
</protein>
<dbReference type="EMBL" id="JGYX01000002">
    <property type="protein sequence ID" value="KFI61427.1"/>
    <property type="molecule type" value="Genomic_DNA"/>
</dbReference>
<dbReference type="InterPro" id="IPR029044">
    <property type="entry name" value="Nucleotide-diphossugar_trans"/>
</dbReference>
<comment type="caution">
    <text evidence="2">The sequence shown here is derived from an EMBL/GenBank/DDBJ whole genome shotgun (WGS) entry which is preliminary data.</text>
</comment>
<organism evidence="2 3">
    <name type="scientific">Bifidobacterium pullorum subsp. gallinarum</name>
    <dbReference type="NCBI Taxonomy" id="78344"/>
    <lineage>
        <taxon>Bacteria</taxon>
        <taxon>Bacillati</taxon>
        <taxon>Actinomycetota</taxon>
        <taxon>Actinomycetes</taxon>
        <taxon>Bifidobacteriales</taxon>
        <taxon>Bifidobacteriaceae</taxon>
        <taxon>Bifidobacterium</taxon>
    </lineage>
</organism>
<name>A0A087ARM7_9BIFI</name>
<evidence type="ECO:0000256" key="1">
    <source>
        <dbReference type="ARBA" id="ARBA00022679"/>
    </source>
</evidence>
<dbReference type="PANTHER" id="PTHR32385:SF15">
    <property type="entry name" value="INOSITOL PHOSPHOCERAMIDE MANNOSYLTRANSFERASE 1"/>
    <property type="match status" value="1"/>
</dbReference>